<dbReference type="InterPro" id="IPR003439">
    <property type="entry name" value="ABC_transporter-like_ATP-bd"/>
</dbReference>
<dbReference type="InterPro" id="IPR039421">
    <property type="entry name" value="Type_1_exporter"/>
</dbReference>
<evidence type="ECO:0000313" key="15">
    <source>
        <dbReference type="Proteomes" id="UP000683575"/>
    </source>
</evidence>
<keyword evidence="2" id="KW-0813">Transport</keyword>
<evidence type="ECO:0000259" key="12">
    <source>
        <dbReference type="PROSITE" id="PS50893"/>
    </source>
</evidence>
<feature type="region of interest" description="Disordered" evidence="10">
    <location>
        <begin position="1"/>
        <end position="31"/>
    </location>
</feature>
<evidence type="ECO:0000256" key="10">
    <source>
        <dbReference type="SAM" id="MobiDB-lite"/>
    </source>
</evidence>
<dbReference type="CDD" id="cd07346">
    <property type="entry name" value="ABC_6TM_exporters"/>
    <property type="match status" value="1"/>
</dbReference>
<reference evidence="14" key="1">
    <citation type="submission" date="2021-06" db="EMBL/GenBank/DDBJ databases">
        <title>Complete genome sequence of Nocardioides sp. G188.</title>
        <authorList>
            <person name="Im W.-T."/>
        </authorList>
    </citation>
    <scope>NUCLEOTIDE SEQUENCE</scope>
    <source>
        <strain evidence="14">G188</strain>
    </source>
</reference>
<evidence type="ECO:0000259" key="13">
    <source>
        <dbReference type="PROSITE" id="PS50929"/>
    </source>
</evidence>
<dbReference type="GO" id="GO:0016887">
    <property type="term" value="F:ATP hydrolysis activity"/>
    <property type="evidence" value="ECO:0007669"/>
    <property type="project" value="InterPro"/>
</dbReference>
<dbReference type="Pfam" id="PF00664">
    <property type="entry name" value="ABC_membrane"/>
    <property type="match status" value="1"/>
</dbReference>
<dbReference type="PROSITE" id="PS50893">
    <property type="entry name" value="ABC_TRANSPORTER_2"/>
    <property type="match status" value="1"/>
</dbReference>
<keyword evidence="6" id="KW-0547">Nucleotide-binding</keyword>
<keyword evidence="7 14" id="KW-0067">ATP-binding</keyword>
<proteinExistence type="predicted"/>
<evidence type="ECO:0000256" key="6">
    <source>
        <dbReference type="ARBA" id="ARBA00022741"/>
    </source>
</evidence>
<keyword evidence="4" id="KW-0997">Cell inner membrane</keyword>
<dbReference type="EMBL" id="CP077062">
    <property type="protein sequence ID" value="QWZ07626.1"/>
    <property type="molecule type" value="Genomic_DNA"/>
</dbReference>
<feature type="compositionally biased region" description="Pro residues" evidence="10">
    <location>
        <begin position="20"/>
        <end position="31"/>
    </location>
</feature>
<feature type="domain" description="ABC transporter" evidence="12">
    <location>
        <begin position="403"/>
        <end position="637"/>
    </location>
</feature>
<dbReference type="GO" id="GO:0005524">
    <property type="term" value="F:ATP binding"/>
    <property type="evidence" value="ECO:0007669"/>
    <property type="project" value="UniProtKB-KW"/>
</dbReference>
<feature type="transmembrane region" description="Helical" evidence="11">
    <location>
        <begin position="127"/>
        <end position="147"/>
    </location>
</feature>
<keyword evidence="5 11" id="KW-0812">Transmembrane</keyword>
<dbReference type="SMART" id="SM00382">
    <property type="entry name" value="AAA"/>
    <property type="match status" value="1"/>
</dbReference>
<evidence type="ECO:0000256" key="11">
    <source>
        <dbReference type="SAM" id="Phobius"/>
    </source>
</evidence>
<organism evidence="14 15">
    <name type="scientific">Nocardioides panacis</name>
    <dbReference type="NCBI Taxonomy" id="2849501"/>
    <lineage>
        <taxon>Bacteria</taxon>
        <taxon>Bacillati</taxon>
        <taxon>Actinomycetota</taxon>
        <taxon>Actinomycetes</taxon>
        <taxon>Propionibacteriales</taxon>
        <taxon>Nocardioidaceae</taxon>
        <taxon>Nocardioides</taxon>
    </lineage>
</organism>
<protein>
    <submittedName>
        <fullName evidence="14">ABC transporter ATP-binding protein/permease</fullName>
    </submittedName>
</protein>
<dbReference type="Proteomes" id="UP000683575">
    <property type="component" value="Chromosome"/>
</dbReference>
<keyword evidence="8 11" id="KW-1133">Transmembrane helix</keyword>
<name>A0A975XZN8_9ACTN</name>
<evidence type="ECO:0000256" key="3">
    <source>
        <dbReference type="ARBA" id="ARBA00022475"/>
    </source>
</evidence>
<dbReference type="PROSITE" id="PS50929">
    <property type="entry name" value="ABC_TM1F"/>
    <property type="match status" value="1"/>
</dbReference>
<dbReference type="PANTHER" id="PTHR43394:SF1">
    <property type="entry name" value="ATP-BINDING CASSETTE SUB-FAMILY B MEMBER 10, MITOCHONDRIAL"/>
    <property type="match status" value="1"/>
</dbReference>
<comment type="subcellular location">
    <subcellularLocation>
        <location evidence="1">Membrane</location>
        <topology evidence="1">Multi-pass membrane protein</topology>
    </subcellularLocation>
</comment>
<evidence type="ECO:0000313" key="14">
    <source>
        <dbReference type="EMBL" id="QWZ07626.1"/>
    </source>
</evidence>
<dbReference type="InterPro" id="IPR003593">
    <property type="entry name" value="AAA+_ATPase"/>
</dbReference>
<evidence type="ECO:0000256" key="1">
    <source>
        <dbReference type="ARBA" id="ARBA00004141"/>
    </source>
</evidence>
<feature type="domain" description="ABC transmembrane type-1" evidence="13">
    <location>
        <begin position="91"/>
        <end position="372"/>
    </location>
</feature>
<gene>
    <name evidence="14" type="ORF">KRR39_19730</name>
</gene>
<evidence type="ECO:0000256" key="5">
    <source>
        <dbReference type="ARBA" id="ARBA00022692"/>
    </source>
</evidence>
<feature type="transmembrane region" description="Helical" evidence="11">
    <location>
        <begin position="89"/>
        <end position="107"/>
    </location>
</feature>
<dbReference type="KEGG" id="nps:KRR39_19730"/>
<dbReference type="GO" id="GO:0016020">
    <property type="term" value="C:membrane"/>
    <property type="evidence" value="ECO:0007669"/>
    <property type="project" value="UniProtKB-SubCell"/>
</dbReference>
<evidence type="ECO:0000256" key="4">
    <source>
        <dbReference type="ARBA" id="ARBA00022519"/>
    </source>
</evidence>
<evidence type="ECO:0000256" key="2">
    <source>
        <dbReference type="ARBA" id="ARBA00022448"/>
    </source>
</evidence>
<feature type="transmembrane region" description="Helical" evidence="11">
    <location>
        <begin position="228"/>
        <end position="245"/>
    </location>
</feature>
<dbReference type="InterPro" id="IPR011527">
    <property type="entry name" value="ABC1_TM_dom"/>
</dbReference>
<dbReference type="PANTHER" id="PTHR43394">
    <property type="entry name" value="ATP-DEPENDENT PERMEASE MDL1, MITOCHONDRIAL"/>
    <property type="match status" value="1"/>
</dbReference>
<evidence type="ECO:0000256" key="7">
    <source>
        <dbReference type="ARBA" id="ARBA00022840"/>
    </source>
</evidence>
<dbReference type="FunFam" id="3.40.50.300:FF:001001">
    <property type="entry name" value="Multidrug ABC transporter ATP-binding protein"/>
    <property type="match status" value="1"/>
</dbReference>
<evidence type="ECO:0000256" key="8">
    <source>
        <dbReference type="ARBA" id="ARBA00022989"/>
    </source>
</evidence>
<keyword evidence="3" id="KW-1003">Cell membrane</keyword>
<keyword evidence="15" id="KW-1185">Reference proteome</keyword>
<evidence type="ECO:0000256" key="9">
    <source>
        <dbReference type="ARBA" id="ARBA00023136"/>
    </source>
</evidence>
<dbReference type="AlphaFoldDB" id="A0A975XZN8"/>
<dbReference type="Pfam" id="PF00005">
    <property type="entry name" value="ABC_tran"/>
    <property type="match status" value="1"/>
</dbReference>
<accession>A0A975XZN8</accession>
<sequence>MSDLLDGSADTWRDRALDPPLLPPTLDPTPPDADLRARVDGLRRRHTVRRERAEQVYADSRSPERGWPVADDRAVLRFAADLVRSRRRWFVAMVLLNAAAAVAALAVPKLLGVLVDRVTGTSPAEGIGTLAVVIVAVVLAQSLLTFAGQITSTLFGQDLLASAREYVVGTILRLPLSRVEGASTGDLVTRVTRDVGTMSRAVQFGVPMAVITLLTVVLSVGAMLLNSVLLAAPALLIISTSWFQVRRYLRRAPKAYIAEGASYSRINSTLTETVEGARTVEALGLAERRIRATEDDVALSGQAERYSLTLRNLLFTVIDVAFNAPRVVTVLVGAWGYWNGWATLGQITTAVLYVEALSGPLDRLVGEVDRLQVGAASTARLLGIATVPPDRVPGTALPAGPDLVGEDLRFAYRPGHDVLHGVDLTPRVGERLAVVGPSGSGKSTLGRLLAGINGPRTGSVRVGGVDLVALPLETLRTEVALVTQEHHVFVGSVRDNIVLGRQDAGDAAVWDALAAVGSAEWVRRLPDALDTMVGSGNLALTPAQAQQVALARLVISDPHTLVLDEATSLIDPRTARTLEGSMNSLLEGRTVIAIAHRLHTAHDADRIAVVIDGRIVELGAHDELVALGGEYADLWRAWTS</sequence>
<keyword evidence="9 11" id="KW-0472">Membrane</keyword>
<dbReference type="GO" id="GO:0015421">
    <property type="term" value="F:ABC-type oligopeptide transporter activity"/>
    <property type="evidence" value="ECO:0007669"/>
    <property type="project" value="TreeGrafter"/>
</dbReference>
<dbReference type="RefSeq" id="WP_216939137.1">
    <property type="nucleotide sequence ID" value="NZ_CP077062.1"/>
</dbReference>
<feature type="transmembrane region" description="Helical" evidence="11">
    <location>
        <begin position="201"/>
        <end position="222"/>
    </location>
</feature>